<reference evidence="1 2" key="1">
    <citation type="submission" date="2021-06" db="EMBL/GenBank/DDBJ databases">
        <authorList>
            <person name="Palmer J.M."/>
        </authorList>
    </citation>
    <scope>NUCLEOTIDE SEQUENCE [LARGE SCALE GENOMIC DNA]</scope>
    <source>
        <strain evidence="2">if_2019</strain>
        <tissue evidence="1">Muscle</tissue>
    </source>
</reference>
<evidence type="ECO:0000313" key="1">
    <source>
        <dbReference type="EMBL" id="MEQ2239770.1"/>
    </source>
</evidence>
<accession>A0ABV0U3K4</accession>
<sequence length="106" mass="11357">MASSALLALSPVSTGLLQRTDMKIIPSLATACLLPELGLCWPSLHSSEQLQTHLSTSKSQFCSSALLVLPPLRQCCGGHSFHYSHAGRSRLMMTPEPLRPDKGGVT</sequence>
<name>A0ABV0U3K4_9TELE</name>
<comment type="caution">
    <text evidence="1">The sequence shown here is derived from an EMBL/GenBank/DDBJ whole genome shotgun (WGS) entry which is preliminary data.</text>
</comment>
<dbReference type="EMBL" id="JAHRIQ010058444">
    <property type="protein sequence ID" value="MEQ2239770.1"/>
    <property type="molecule type" value="Genomic_DNA"/>
</dbReference>
<evidence type="ECO:0000313" key="2">
    <source>
        <dbReference type="Proteomes" id="UP001482620"/>
    </source>
</evidence>
<proteinExistence type="predicted"/>
<gene>
    <name evidence="1" type="ORF">ILYODFUR_007897</name>
</gene>
<keyword evidence="2" id="KW-1185">Reference proteome</keyword>
<protein>
    <submittedName>
        <fullName evidence="1">Uncharacterized protein</fullName>
    </submittedName>
</protein>
<organism evidence="1 2">
    <name type="scientific">Ilyodon furcidens</name>
    <name type="common">goldbreast splitfin</name>
    <dbReference type="NCBI Taxonomy" id="33524"/>
    <lineage>
        <taxon>Eukaryota</taxon>
        <taxon>Metazoa</taxon>
        <taxon>Chordata</taxon>
        <taxon>Craniata</taxon>
        <taxon>Vertebrata</taxon>
        <taxon>Euteleostomi</taxon>
        <taxon>Actinopterygii</taxon>
        <taxon>Neopterygii</taxon>
        <taxon>Teleostei</taxon>
        <taxon>Neoteleostei</taxon>
        <taxon>Acanthomorphata</taxon>
        <taxon>Ovalentaria</taxon>
        <taxon>Atherinomorphae</taxon>
        <taxon>Cyprinodontiformes</taxon>
        <taxon>Goodeidae</taxon>
        <taxon>Ilyodon</taxon>
    </lineage>
</organism>
<dbReference type="Proteomes" id="UP001482620">
    <property type="component" value="Unassembled WGS sequence"/>
</dbReference>